<protein>
    <submittedName>
        <fullName evidence="2">Uncharacterized protein</fullName>
    </submittedName>
</protein>
<reference evidence="2 3" key="1">
    <citation type="submission" date="2011-05" db="EMBL/GenBank/DDBJ databases">
        <authorList>
            <person name="Muzny D."/>
            <person name="Qin X."/>
            <person name="Deng J."/>
            <person name="Jiang H."/>
            <person name="Liu Y."/>
            <person name="Qu J."/>
            <person name="Song X.-Z."/>
            <person name="Zhang L."/>
            <person name="Thornton R."/>
            <person name="Coyle M."/>
            <person name="Francisco L."/>
            <person name="Jackson L."/>
            <person name="Javaid M."/>
            <person name="Korchina V."/>
            <person name="Kovar C."/>
            <person name="Mata R."/>
            <person name="Mathew T."/>
            <person name="Ngo R."/>
            <person name="Nguyen L."/>
            <person name="Nguyen N."/>
            <person name="Okwuonu G."/>
            <person name="Ongeri F."/>
            <person name="Pham C."/>
            <person name="Simmons D."/>
            <person name="Wilczek-Boney K."/>
            <person name="Hale W."/>
            <person name="Jakkamsetti A."/>
            <person name="Pham P."/>
            <person name="Ruth R."/>
            <person name="San Lucas F."/>
            <person name="Warren J."/>
            <person name="Zhang J."/>
            <person name="Zhao Z."/>
            <person name="Zhou C."/>
            <person name="Zhu D."/>
            <person name="Lee S."/>
            <person name="Bess C."/>
            <person name="Blankenburg K."/>
            <person name="Forbes L."/>
            <person name="Fu Q."/>
            <person name="Gubbala S."/>
            <person name="Hirani K."/>
            <person name="Jayaseelan J.C."/>
            <person name="Lara F."/>
            <person name="Munidasa M."/>
            <person name="Palculict T."/>
            <person name="Patil S."/>
            <person name="Pu L.-L."/>
            <person name="Saada N."/>
            <person name="Tang L."/>
            <person name="Weissenberger G."/>
            <person name="Zhu Y."/>
            <person name="Hemphill L."/>
            <person name="Shang Y."/>
            <person name="Youmans B."/>
            <person name="Ayvaz T."/>
            <person name="Ross M."/>
            <person name="Santibanez J."/>
            <person name="Aqrawi P."/>
            <person name="Gross S."/>
            <person name="Joshi V."/>
            <person name="Fowler G."/>
            <person name="Nazareth L."/>
            <person name="Reid J."/>
            <person name="Worley K."/>
            <person name="Petrosino J."/>
            <person name="Highlander S."/>
            <person name="Gibbs R."/>
        </authorList>
    </citation>
    <scope>NUCLEOTIDE SEQUENCE [LARGE SCALE GENOMIC DNA]</scope>
    <source>
        <strain evidence="2 3">ATCC 33926</strain>
    </source>
</reference>
<feature type="compositionally biased region" description="Basic and acidic residues" evidence="1">
    <location>
        <begin position="1"/>
        <end position="11"/>
    </location>
</feature>
<evidence type="ECO:0000313" key="2">
    <source>
        <dbReference type="EMBL" id="EGQ77848.1"/>
    </source>
</evidence>
<sequence length="77" mass="8341">MVSKREGRLDGGKTSSAAAQIKPQPSPAVLSVTIKIICGNDVYPKKPSLRPQTQAQINQFHAVLQHPALFQTTHPNP</sequence>
<name>A0AA36UL42_9NEIS</name>
<dbReference type="AlphaFoldDB" id="A0AA36UL42"/>
<evidence type="ECO:0000256" key="1">
    <source>
        <dbReference type="SAM" id="MobiDB-lite"/>
    </source>
</evidence>
<gene>
    <name evidence="2" type="ORF">HMPREF9418_0658</name>
</gene>
<feature type="region of interest" description="Disordered" evidence="1">
    <location>
        <begin position="1"/>
        <end position="27"/>
    </location>
</feature>
<proteinExistence type="predicted"/>
<accession>A0AA36UL42</accession>
<evidence type="ECO:0000313" key="3">
    <source>
        <dbReference type="Proteomes" id="UP000004982"/>
    </source>
</evidence>
<organism evidence="2 3">
    <name type="scientific">Neisseria macacae ATCC 33926</name>
    <dbReference type="NCBI Taxonomy" id="997348"/>
    <lineage>
        <taxon>Bacteria</taxon>
        <taxon>Pseudomonadati</taxon>
        <taxon>Pseudomonadota</taxon>
        <taxon>Betaproteobacteria</taxon>
        <taxon>Neisseriales</taxon>
        <taxon>Neisseriaceae</taxon>
        <taxon>Neisseria</taxon>
    </lineage>
</organism>
<dbReference type="Proteomes" id="UP000004982">
    <property type="component" value="Unassembled WGS sequence"/>
</dbReference>
<dbReference type="EMBL" id="AFQE01000033">
    <property type="protein sequence ID" value="EGQ77848.1"/>
    <property type="molecule type" value="Genomic_DNA"/>
</dbReference>
<comment type="caution">
    <text evidence="2">The sequence shown here is derived from an EMBL/GenBank/DDBJ whole genome shotgun (WGS) entry which is preliminary data.</text>
</comment>